<reference evidence="10" key="1">
    <citation type="submission" date="2019-03" db="EMBL/GenBank/DDBJ databases">
        <title>WGS assembly of Setaria viridis.</title>
        <authorList>
            <person name="Huang P."/>
            <person name="Jenkins J."/>
            <person name="Grimwood J."/>
            <person name="Barry K."/>
            <person name="Healey A."/>
            <person name="Mamidi S."/>
            <person name="Sreedasyam A."/>
            <person name="Shu S."/>
            <person name="Feldman M."/>
            <person name="Wu J."/>
            <person name="Yu Y."/>
            <person name="Chen C."/>
            <person name="Johnson J."/>
            <person name="Rokhsar D."/>
            <person name="Baxter I."/>
            <person name="Schmutz J."/>
            <person name="Brutnell T."/>
            <person name="Kellogg E."/>
        </authorList>
    </citation>
    <scope>NUCLEOTIDE SEQUENCE [LARGE SCALE GENOMIC DNA]</scope>
</reference>
<name>A0A4V6Y8G9_SETVI</name>
<keyword evidence="11" id="KW-1185">Reference proteome</keyword>
<keyword evidence="6" id="KW-0539">Nucleus</keyword>
<protein>
    <recommendedName>
        <fullName evidence="9">AP2/ERF domain-containing protein</fullName>
    </recommendedName>
</protein>
<sequence length="205" mass="21492">MSSLPPPPEQPHAGSSSGEETKYKGVRRRKWGRWASEIRLPNSRERIWLGSYDTPEKAARAFDGAAVCLRGPGGADGLNFPGSPPAVAGLTTDPEEVRAAAMSHANKVPTSFTGAPSSEVTERAEPTPAGTAAVPAPAPLQVSTETFDSWSELMANPLPLFSPTVVGSHAHLPAESLTPATDVDMDETESDSCPGLWSFDSGDAP</sequence>
<dbReference type="Gene3D" id="3.30.730.10">
    <property type="entry name" value="AP2/ERF domain"/>
    <property type="match status" value="1"/>
</dbReference>
<dbReference type="GO" id="GO:0003700">
    <property type="term" value="F:DNA-binding transcription factor activity"/>
    <property type="evidence" value="ECO:0007669"/>
    <property type="project" value="InterPro"/>
</dbReference>
<feature type="compositionally biased region" description="Low complexity" evidence="8">
    <location>
        <begin position="126"/>
        <end position="135"/>
    </location>
</feature>
<evidence type="ECO:0000313" key="11">
    <source>
        <dbReference type="Proteomes" id="UP000298652"/>
    </source>
</evidence>
<comment type="subcellular location">
    <subcellularLocation>
        <location evidence="1">Nucleus</location>
    </subcellularLocation>
</comment>
<dbReference type="InterPro" id="IPR051032">
    <property type="entry name" value="AP2/ERF_TF_ERF_subfamily"/>
</dbReference>
<gene>
    <name evidence="10" type="ORF">SEVIR_4G037700v2</name>
</gene>
<evidence type="ECO:0000259" key="9">
    <source>
        <dbReference type="PROSITE" id="PS51032"/>
    </source>
</evidence>
<evidence type="ECO:0000256" key="8">
    <source>
        <dbReference type="SAM" id="MobiDB-lite"/>
    </source>
</evidence>
<keyword evidence="3" id="KW-0238">DNA-binding</keyword>
<dbReference type="InterPro" id="IPR016177">
    <property type="entry name" value="DNA-bd_dom_sf"/>
</dbReference>
<dbReference type="Proteomes" id="UP000298652">
    <property type="component" value="Chromosome 4"/>
</dbReference>
<organism evidence="10 11">
    <name type="scientific">Setaria viridis</name>
    <name type="common">Green bristlegrass</name>
    <name type="synonym">Setaria italica subsp. viridis</name>
    <dbReference type="NCBI Taxonomy" id="4556"/>
    <lineage>
        <taxon>Eukaryota</taxon>
        <taxon>Viridiplantae</taxon>
        <taxon>Streptophyta</taxon>
        <taxon>Embryophyta</taxon>
        <taxon>Tracheophyta</taxon>
        <taxon>Spermatophyta</taxon>
        <taxon>Magnoliopsida</taxon>
        <taxon>Liliopsida</taxon>
        <taxon>Poales</taxon>
        <taxon>Poaceae</taxon>
        <taxon>PACMAD clade</taxon>
        <taxon>Panicoideae</taxon>
        <taxon>Panicodae</taxon>
        <taxon>Paniceae</taxon>
        <taxon>Cenchrinae</taxon>
        <taxon>Setaria</taxon>
    </lineage>
</organism>
<feature type="region of interest" description="Disordered" evidence="8">
    <location>
        <begin position="1"/>
        <end position="28"/>
    </location>
</feature>
<evidence type="ECO:0000256" key="1">
    <source>
        <dbReference type="ARBA" id="ARBA00004123"/>
    </source>
</evidence>
<dbReference type="PRINTS" id="PR00367">
    <property type="entry name" value="ETHRSPELEMNT"/>
</dbReference>
<keyword evidence="5" id="KW-0804">Transcription</keyword>
<evidence type="ECO:0000256" key="3">
    <source>
        <dbReference type="ARBA" id="ARBA00023125"/>
    </source>
</evidence>
<dbReference type="InterPro" id="IPR036955">
    <property type="entry name" value="AP2/ERF_dom_sf"/>
</dbReference>
<evidence type="ECO:0000313" key="10">
    <source>
        <dbReference type="EMBL" id="TKW19706.1"/>
    </source>
</evidence>
<dbReference type="PROSITE" id="PS51032">
    <property type="entry name" value="AP2_ERF"/>
    <property type="match status" value="1"/>
</dbReference>
<dbReference type="Gramene" id="TKW19706">
    <property type="protein sequence ID" value="TKW19706"/>
    <property type="gene ID" value="SEVIR_4G037700v2"/>
</dbReference>
<dbReference type="EMBL" id="CM016555">
    <property type="protein sequence ID" value="TKW19706.1"/>
    <property type="molecule type" value="Genomic_DNA"/>
</dbReference>
<dbReference type="AlphaFoldDB" id="A0A4V6Y8G9"/>
<keyword evidence="4" id="KW-0010">Activator</keyword>
<feature type="compositionally biased region" description="Polar residues" evidence="8">
    <location>
        <begin position="108"/>
        <end position="119"/>
    </location>
</feature>
<evidence type="ECO:0000256" key="4">
    <source>
        <dbReference type="ARBA" id="ARBA00023159"/>
    </source>
</evidence>
<dbReference type="OMA" id="PAAEHWE"/>
<feature type="region of interest" description="Disordered" evidence="8">
    <location>
        <begin position="177"/>
        <end position="205"/>
    </location>
</feature>
<evidence type="ECO:0000256" key="7">
    <source>
        <dbReference type="ARBA" id="ARBA00024343"/>
    </source>
</evidence>
<accession>A0A4V6Y8G9</accession>
<dbReference type="InterPro" id="IPR001471">
    <property type="entry name" value="AP2/ERF_dom"/>
</dbReference>
<dbReference type="CDD" id="cd00018">
    <property type="entry name" value="AP2"/>
    <property type="match status" value="1"/>
</dbReference>
<dbReference type="Pfam" id="PF00847">
    <property type="entry name" value="AP2"/>
    <property type="match status" value="1"/>
</dbReference>
<feature type="region of interest" description="Disordered" evidence="8">
    <location>
        <begin position="103"/>
        <end position="139"/>
    </location>
</feature>
<dbReference type="SUPFAM" id="SSF54171">
    <property type="entry name" value="DNA-binding domain"/>
    <property type="match status" value="1"/>
</dbReference>
<dbReference type="GO" id="GO:0005634">
    <property type="term" value="C:nucleus"/>
    <property type="evidence" value="ECO:0007669"/>
    <property type="project" value="UniProtKB-SubCell"/>
</dbReference>
<proteinExistence type="inferred from homology"/>
<dbReference type="PANTHER" id="PTHR31985">
    <property type="entry name" value="ETHYLENE-RESPONSIVE TRANSCRIPTION FACTOR ERF042-RELATED"/>
    <property type="match status" value="1"/>
</dbReference>
<dbReference type="SMART" id="SM00380">
    <property type="entry name" value="AP2"/>
    <property type="match status" value="1"/>
</dbReference>
<keyword evidence="2" id="KW-0805">Transcription regulation</keyword>
<feature type="domain" description="AP2/ERF" evidence="9">
    <location>
        <begin position="22"/>
        <end position="81"/>
    </location>
</feature>
<evidence type="ECO:0000256" key="2">
    <source>
        <dbReference type="ARBA" id="ARBA00023015"/>
    </source>
</evidence>
<feature type="compositionally biased region" description="Pro residues" evidence="8">
    <location>
        <begin position="1"/>
        <end position="10"/>
    </location>
</feature>
<evidence type="ECO:0000256" key="5">
    <source>
        <dbReference type="ARBA" id="ARBA00023163"/>
    </source>
</evidence>
<comment type="similarity">
    <text evidence="7">Belongs to the AP2/ERF transcription factor family. ERF subfamily.</text>
</comment>
<dbReference type="GO" id="GO:0003677">
    <property type="term" value="F:DNA binding"/>
    <property type="evidence" value="ECO:0007669"/>
    <property type="project" value="UniProtKB-KW"/>
</dbReference>
<evidence type="ECO:0000256" key="6">
    <source>
        <dbReference type="ARBA" id="ARBA00023242"/>
    </source>
</evidence>
<dbReference type="PANTHER" id="PTHR31985:SF249">
    <property type="entry name" value="OS06G0197200 PROTEIN"/>
    <property type="match status" value="1"/>
</dbReference>